<dbReference type="Gene3D" id="1.25.40.10">
    <property type="entry name" value="Tetratricopeptide repeat domain"/>
    <property type="match status" value="1"/>
</dbReference>
<dbReference type="Gene3D" id="1.20.1540.10">
    <property type="entry name" value="Rhomboid-like"/>
    <property type="match status" value="1"/>
</dbReference>
<feature type="transmembrane region" description="Helical" evidence="7">
    <location>
        <begin position="222"/>
        <end position="241"/>
    </location>
</feature>
<dbReference type="PANTHER" id="PTHR43731:SF14">
    <property type="entry name" value="PRESENILIN-ASSOCIATED RHOMBOID-LIKE PROTEIN, MITOCHONDRIAL"/>
    <property type="match status" value="1"/>
</dbReference>
<feature type="transmembrane region" description="Helical" evidence="7">
    <location>
        <begin position="129"/>
        <end position="151"/>
    </location>
</feature>
<evidence type="ECO:0000256" key="6">
    <source>
        <dbReference type="ARBA" id="ARBA00023136"/>
    </source>
</evidence>
<evidence type="ECO:0000259" key="8">
    <source>
        <dbReference type="Pfam" id="PF01694"/>
    </source>
</evidence>
<dbReference type="InterPro" id="IPR035952">
    <property type="entry name" value="Rhomboid-like_sf"/>
</dbReference>
<dbReference type="InterPro" id="IPR050925">
    <property type="entry name" value="Rhomboid_protease_S54"/>
</dbReference>
<organism evidence="9 10">
    <name type="scientific">candidate division KSB3 bacterium</name>
    <dbReference type="NCBI Taxonomy" id="2044937"/>
    <lineage>
        <taxon>Bacteria</taxon>
        <taxon>candidate division KSB3</taxon>
    </lineage>
</organism>
<dbReference type="GO" id="GO:0016020">
    <property type="term" value="C:membrane"/>
    <property type="evidence" value="ECO:0007669"/>
    <property type="project" value="UniProtKB-SubCell"/>
</dbReference>
<keyword evidence="5 7" id="KW-1133">Transmembrane helix</keyword>
<dbReference type="Pfam" id="PF01694">
    <property type="entry name" value="Rhomboid"/>
    <property type="match status" value="1"/>
</dbReference>
<evidence type="ECO:0000256" key="1">
    <source>
        <dbReference type="ARBA" id="ARBA00004141"/>
    </source>
</evidence>
<dbReference type="AlphaFoldDB" id="A0A2G6E565"/>
<evidence type="ECO:0000256" key="3">
    <source>
        <dbReference type="ARBA" id="ARBA00022692"/>
    </source>
</evidence>
<protein>
    <recommendedName>
        <fullName evidence="8">Peptidase S54 rhomboid domain-containing protein</fullName>
    </recommendedName>
</protein>
<keyword evidence="4" id="KW-0378">Hydrolase</keyword>
<feature type="transmembrane region" description="Helical" evidence="7">
    <location>
        <begin position="157"/>
        <end position="175"/>
    </location>
</feature>
<feature type="transmembrane region" description="Helical" evidence="7">
    <location>
        <begin position="95"/>
        <end position="117"/>
    </location>
</feature>
<feature type="transmembrane region" description="Helical" evidence="7">
    <location>
        <begin position="17"/>
        <end position="35"/>
    </location>
</feature>
<proteinExistence type="inferred from homology"/>
<keyword evidence="6 7" id="KW-0472">Membrane</keyword>
<dbReference type="InterPro" id="IPR011990">
    <property type="entry name" value="TPR-like_helical_dom_sf"/>
</dbReference>
<dbReference type="GO" id="GO:0004252">
    <property type="term" value="F:serine-type endopeptidase activity"/>
    <property type="evidence" value="ECO:0007669"/>
    <property type="project" value="InterPro"/>
</dbReference>
<keyword evidence="3 7" id="KW-0812">Transmembrane</keyword>
<evidence type="ECO:0000256" key="2">
    <source>
        <dbReference type="ARBA" id="ARBA00009045"/>
    </source>
</evidence>
<feature type="transmembrane region" description="Helical" evidence="7">
    <location>
        <begin position="182"/>
        <end position="202"/>
    </location>
</feature>
<dbReference type="InterPro" id="IPR022764">
    <property type="entry name" value="Peptidase_S54_rhomboid_dom"/>
</dbReference>
<evidence type="ECO:0000256" key="4">
    <source>
        <dbReference type="ARBA" id="ARBA00022801"/>
    </source>
</evidence>
<evidence type="ECO:0000256" key="7">
    <source>
        <dbReference type="SAM" id="Phobius"/>
    </source>
</evidence>
<feature type="domain" description="Peptidase S54 rhomboid" evidence="8">
    <location>
        <begin position="92"/>
        <end position="239"/>
    </location>
</feature>
<evidence type="ECO:0000313" key="10">
    <source>
        <dbReference type="Proteomes" id="UP000229740"/>
    </source>
</evidence>
<comment type="subcellular location">
    <subcellularLocation>
        <location evidence="1">Membrane</location>
        <topology evidence="1">Multi-pass membrane protein</topology>
    </subcellularLocation>
</comment>
<dbReference type="PANTHER" id="PTHR43731">
    <property type="entry name" value="RHOMBOID PROTEASE"/>
    <property type="match status" value="1"/>
</dbReference>
<reference evidence="9 10" key="1">
    <citation type="submission" date="2017-10" db="EMBL/GenBank/DDBJ databases">
        <title>Novel microbial diversity and functional potential in the marine mammal oral microbiome.</title>
        <authorList>
            <person name="Dudek N.K."/>
            <person name="Sun C.L."/>
            <person name="Burstein D."/>
            <person name="Kantor R.S."/>
            <person name="Aliaga Goltsman D.S."/>
            <person name="Bik E.M."/>
            <person name="Thomas B.C."/>
            <person name="Banfield J.F."/>
            <person name="Relman D.A."/>
        </authorList>
    </citation>
    <scope>NUCLEOTIDE SEQUENCE [LARGE SCALE GENOMIC DNA]</scope>
    <source>
        <strain evidence="9">DOLZORAL124_49_17</strain>
    </source>
</reference>
<comment type="similarity">
    <text evidence="2">Belongs to the peptidase S54 family.</text>
</comment>
<evidence type="ECO:0000256" key="5">
    <source>
        <dbReference type="ARBA" id="ARBA00022989"/>
    </source>
</evidence>
<gene>
    <name evidence="9" type="ORF">CSB45_08225</name>
</gene>
<dbReference type="SUPFAM" id="SSF144091">
    <property type="entry name" value="Rhomboid-like"/>
    <property type="match status" value="1"/>
</dbReference>
<dbReference type="EMBL" id="PDPS01000028">
    <property type="protein sequence ID" value="PID57205.1"/>
    <property type="molecule type" value="Genomic_DNA"/>
</dbReference>
<dbReference type="Proteomes" id="UP000229740">
    <property type="component" value="Unassembled WGS sequence"/>
</dbReference>
<name>A0A2G6E565_9BACT</name>
<comment type="caution">
    <text evidence="9">The sequence shown here is derived from an EMBL/GenBank/DDBJ whole genome shotgun (WGS) entry which is preliminary data.</text>
</comment>
<accession>A0A2G6E565</accession>
<evidence type="ECO:0000313" key="9">
    <source>
        <dbReference type="EMBL" id="PID57205.1"/>
    </source>
</evidence>
<sequence length="399" mass="44201">MFIPVGDTPNPRNYTPWVNWTLIAANITAFALLTVPLSSRGVNLDDPLLQKYIRLIAPSLSSVAQLRHLLAHMSAYDLFVFAHGYKPGAPEFSALWASLFLHAGFWHLAGNMLFLWIYGDNVEHRLGRLGYLLFYLFSGVTATLFFSIFAAGSMTPLIGASGAISGVLGVYFVVFPRNQVKVFVALFPIFFNVILLPARWVLGIFLLIDNVVPFLFNSQSHVAYGAHIGGFLAGLAVAWGGEYFDWYRPWTTQARSFVHRNKARSTVSAEYFQGSPLAVLREALANRQAARAIDALMYINRQEMEQLQARECAVLANWLDEAGDSVTATKILKVCLTQHSASGDVAEVYLALGLIRLKQGQPTAAYQHLLSVFDQHPTPAIAEQARQALARIEGNPRKN</sequence>